<gene>
    <name evidence="1" type="ORF">Cba03nite_15190</name>
</gene>
<dbReference type="Pfam" id="PF05742">
    <property type="entry name" value="TANGO2"/>
    <property type="match status" value="1"/>
</dbReference>
<accession>A0A8J3NGA0</accession>
<dbReference type="PANTHER" id="PTHR17985">
    <property type="entry name" value="SER/THR-RICH PROTEIN T10 IN DGCR REGION"/>
    <property type="match status" value="1"/>
</dbReference>
<dbReference type="InterPro" id="IPR008551">
    <property type="entry name" value="TANGO2"/>
</dbReference>
<keyword evidence="2" id="KW-1185">Reference proteome</keyword>
<dbReference type="Proteomes" id="UP000601223">
    <property type="component" value="Unassembled WGS sequence"/>
</dbReference>
<dbReference type="PANTHER" id="PTHR17985:SF8">
    <property type="entry name" value="TRANSPORT AND GOLGI ORGANIZATION PROTEIN 2 HOMOLOG"/>
    <property type="match status" value="1"/>
</dbReference>
<sequence length="240" mass="25079">MAIMCTVAVSFEPSFPVPLLALAVRDELLMRPWEAPGAHWPRHPGLLGGIDLVAGGTWLAVDPAARRAAFVLNGRGQLAPEHGRRSRGELPLLAASGAPLPADLAAFDPFYLVTAGLTGASMVSWDGAERDETALPEGVTVVVNSGADPAEPRAARLLAALRAGVRPDPAGGWGDWLGLAAGQGVAREDDAALILRRTFGDDLRYGSSSVTLLALGPDLVRYDFAAVPDEPGPLVLTRVL</sequence>
<organism evidence="1 2">
    <name type="scientific">Catellatospora bangladeshensis</name>
    <dbReference type="NCBI Taxonomy" id="310355"/>
    <lineage>
        <taxon>Bacteria</taxon>
        <taxon>Bacillati</taxon>
        <taxon>Actinomycetota</taxon>
        <taxon>Actinomycetes</taxon>
        <taxon>Micromonosporales</taxon>
        <taxon>Micromonosporaceae</taxon>
        <taxon>Catellatospora</taxon>
    </lineage>
</organism>
<evidence type="ECO:0000313" key="1">
    <source>
        <dbReference type="EMBL" id="GIF80170.1"/>
    </source>
</evidence>
<comment type="caution">
    <text evidence="1">The sequence shown here is derived from an EMBL/GenBank/DDBJ whole genome shotgun (WGS) entry which is preliminary data.</text>
</comment>
<evidence type="ECO:0008006" key="3">
    <source>
        <dbReference type="Google" id="ProtNLM"/>
    </source>
</evidence>
<proteinExistence type="predicted"/>
<evidence type="ECO:0000313" key="2">
    <source>
        <dbReference type="Proteomes" id="UP000601223"/>
    </source>
</evidence>
<dbReference type="EMBL" id="BONF01000009">
    <property type="protein sequence ID" value="GIF80170.1"/>
    <property type="molecule type" value="Genomic_DNA"/>
</dbReference>
<name>A0A8J3NGA0_9ACTN</name>
<dbReference type="AlphaFoldDB" id="A0A8J3NGA0"/>
<protein>
    <recommendedName>
        <fullName evidence="3">NRDE family protein</fullName>
    </recommendedName>
</protein>
<reference evidence="1 2" key="1">
    <citation type="submission" date="2021-01" db="EMBL/GenBank/DDBJ databases">
        <title>Whole genome shotgun sequence of Catellatospora bangladeshensis NBRC 107357.</title>
        <authorList>
            <person name="Komaki H."/>
            <person name="Tamura T."/>
        </authorList>
    </citation>
    <scope>NUCLEOTIDE SEQUENCE [LARGE SCALE GENOMIC DNA]</scope>
    <source>
        <strain evidence="1 2">NBRC 107357</strain>
    </source>
</reference>